<evidence type="ECO:0000256" key="1">
    <source>
        <dbReference type="RuleBase" id="RU368002"/>
    </source>
</evidence>
<comment type="similarity">
    <text evidence="1">Belongs to the glycine N-acyltransferase family.</text>
</comment>
<dbReference type="EC" id="2.3.1.-" evidence="1"/>
<dbReference type="PANTHER" id="PTHR15298:SF17">
    <property type="entry name" value="GLYCINE N-ACYLTRANSFERASE-LIKE PROTEIN"/>
    <property type="match status" value="1"/>
</dbReference>
<dbReference type="EMBL" id="OY660885">
    <property type="protein sequence ID" value="CAJ1085378.1"/>
    <property type="molecule type" value="Genomic_DNA"/>
</dbReference>
<name>A0AAV1HHU5_XYRNO</name>
<keyword evidence="5" id="KW-1185">Reference proteome</keyword>
<evidence type="ECO:0000313" key="4">
    <source>
        <dbReference type="EMBL" id="CAJ1085378.1"/>
    </source>
</evidence>
<dbReference type="GO" id="GO:0047961">
    <property type="term" value="F:glycine N-acyltransferase activity"/>
    <property type="evidence" value="ECO:0007669"/>
    <property type="project" value="InterPro"/>
</dbReference>
<sequence>MSNQAAIHAHHLPPPQQDPDRSLPRTSTCIPSAHCRLIKDLASLKGLDISEYGGYSTFIHHSPEGVDQLGMVLPLPVSILDQSHAGLVDKHLPYGGSRESLSHVRACIHHLPNHCVKDAKGRPVSWMLSDELCELRMAYTLPEYRRAGHLLALSVAQIRSMSSAGLPVYCHVNQRNQATINAVTSLGFSACPETASQNERGAECLTQHAIIHLGCVCCSDLPRCSCPHIPSLPTPHSPPPLAPTL</sequence>
<organism evidence="4 5">
    <name type="scientific">Xyrichtys novacula</name>
    <name type="common">Pearly razorfish</name>
    <name type="synonym">Hemipteronotus novacula</name>
    <dbReference type="NCBI Taxonomy" id="13765"/>
    <lineage>
        <taxon>Eukaryota</taxon>
        <taxon>Metazoa</taxon>
        <taxon>Chordata</taxon>
        <taxon>Craniata</taxon>
        <taxon>Vertebrata</taxon>
        <taxon>Euteleostomi</taxon>
        <taxon>Actinopterygii</taxon>
        <taxon>Neopterygii</taxon>
        <taxon>Teleostei</taxon>
        <taxon>Neoteleostei</taxon>
        <taxon>Acanthomorphata</taxon>
        <taxon>Eupercaria</taxon>
        <taxon>Labriformes</taxon>
        <taxon>Labridae</taxon>
        <taxon>Xyrichtys</taxon>
    </lineage>
</organism>
<dbReference type="GO" id="GO:0005739">
    <property type="term" value="C:mitochondrion"/>
    <property type="evidence" value="ECO:0007669"/>
    <property type="project" value="InterPro"/>
</dbReference>
<dbReference type="InterPro" id="IPR016181">
    <property type="entry name" value="Acyl_CoA_acyltransferase"/>
</dbReference>
<dbReference type="Gene3D" id="3.40.630.30">
    <property type="match status" value="1"/>
</dbReference>
<gene>
    <name evidence="4" type="ORF">XNOV1_A016354</name>
</gene>
<accession>A0AAV1HHU5</accession>
<dbReference type="InterPro" id="IPR010313">
    <property type="entry name" value="Glycine_N-acyltransferase"/>
</dbReference>
<evidence type="ECO:0000313" key="5">
    <source>
        <dbReference type="Proteomes" id="UP001178508"/>
    </source>
</evidence>
<feature type="region of interest" description="Disordered" evidence="2">
    <location>
        <begin position="1"/>
        <end position="26"/>
    </location>
</feature>
<dbReference type="InterPro" id="IPR013652">
    <property type="entry name" value="Glycine_N-acyltransferase_C"/>
</dbReference>
<evidence type="ECO:0000259" key="3">
    <source>
        <dbReference type="Pfam" id="PF08444"/>
    </source>
</evidence>
<dbReference type="PANTHER" id="PTHR15298">
    <property type="entry name" value="L-COA N-ACYLTRANSFERASE-RELATED"/>
    <property type="match status" value="1"/>
</dbReference>
<feature type="domain" description="Glycine N-acyltransferase C-terminal" evidence="3">
    <location>
        <begin position="115"/>
        <end position="197"/>
    </location>
</feature>
<keyword evidence="1" id="KW-0808">Transferase</keyword>
<dbReference type="SUPFAM" id="SSF55729">
    <property type="entry name" value="Acyl-CoA N-acyltransferases (Nat)"/>
    <property type="match status" value="1"/>
</dbReference>
<protein>
    <recommendedName>
        <fullName evidence="1">Glycine N-acyltransferase-like protein</fullName>
        <ecNumber evidence="1">2.3.1.-</ecNumber>
    </recommendedName>
</protein>
<evidence type="ECO:0000256" key="2">
    <source>
        <dbReference type="SAM" id="MobiDB-lite"/>
    </source>
</evidence>
<dbReference type="Proteomes" id="UP001178508">
    <property type="component" value="Chromosome 22"/>
</dbReference>
<dbReference type="Pfam" id="PF08444">
    <property type="entry name" value="Gly_acyl_tr_C"/>
    <property type="match status" value="1"/>
</dbReference>
<keyword evidence="1" id="KW-0012">Acyltransferase</keyword>
<proteinExistence type="inferred from homology"/>
<dbReference type="AlphaFoldDB" id="A0AAV1HHU5"/>
<reference evidence="4" key="1">
    <citation type="submission" date="2023-08" db="EMBL/GenBank/DDBJ databases">
        <authorList>
            <person name="Alioto T."/>
            <person name="Alioto T."/>
            <person name="Gomez Garrido J."/>
        </authorList>
    </citation>
    <scope>NUCLEOTIDE SEQUENCE</scope>
</reference>